<organism evidence="11 12">
    <name type="scientific">Chitinivorax tropicus</name>
    <dbReference type="NCBI Taxonomy" id="714531"/>
    <lineage>
        <taxon>Bacteria</taxon>
        <taxon>Pseudomonadati</taxon>
        <taxon>Pseudomonadota</taxon>
        <taxon>Betaproteobacteria</taxon>
        <taxon>Chitinivorax</taxon>
    </lineage>
</organism>
<evidence type="ECO:0000256" key="8">
    <source>
        <dbReference type="ARBA" id="ARBA00023136"/>
    </source>
</evidence>
<dbReference type="InterPro" id="IPR004358">
    <property type="entry name" value="Sig_transdc_His_kin-like_C"/>
</dbReference>
<dbReference type="InterPro" id="IPR003661">
    <property type="entry name" value="HisK_dim/P_dom"/>
</dbReference>
<comment type="catalytic activity">
    <reaction evidence="1">
        <text>ATP + protein L-histidine = ADP + protein N-phospho-L-histidine.</text>
        <dbReference type="EC" id="2.7.13.3"/>
    </reaction>
</comment>
<dbReference type="PROSITE" id="PS50885">
    <property type="entry name" value="HAMP"/>
    <property type="match status" value="1"/>
</dbReference>
<dbReference type="GO" id="GO:0005886">
    <property type="term" value="C:plasma membrane"/>
    <property type="evidence" value="ECO:0007669"/>
    <property type="project" value="UniProtKB-SubCell"/>
</dbReference>
<gene>
    <name evidence="11" type="ORF">HNQ59_000344</name>
</gene>
<evidence type="ECO:0000256" key="4">
    <source>
        <dbReference type="ARBA" id="ARBA00022553"/>
    </source>
</evidence>
<dbReference type="RefSeq" id="WP_184034356.1">
    <property type="nucleotide sequence ID" value="NZ_JACHHY010000002.1"/>
</dbReference>
<dbReference type="InterPro" id="IPR003594">
    <property type="entry name" value="HATPase_dom"/>
</dbReference>
<dbReference type="SMART" id="SM00388">
    <property type="entry name" value="HisKA"/>
    <property type="match status" value="1"/>
</dbReference>
<dbReference type="Pfam" id="PF00672">
    <property type="entry name" value="HAMP"/>
    <property type="match status" value="1"/>
</dbReference>
<dbReference type="InterPro" id="IPR035965">
    <property type="entry name" value="PAS-like_dom_sf"/>
</dbReference>
<evidence type="ECO:0000313" key="11">
    <source>
        <dbReference type="EMBL" id="MBB5017082.1"/>
    </source>
</evidence>
<sequence length="801" mass="90137">MAYWHLYSTLQTSMLNGLKGYVDARGRGESEHFKLAEIQTRMMADEFMKRLIAMGDEDPQAEFDAIFKRYPDELIRVRPDLNDFRTKATVFVRHDVPLTADLRRRLVIAYRLLSDWGILTTNRFIDSFINMPEQLSVNYAPFVDWSLAATRETDIYTYETVWRSTISKNPDRKPFWTGIYFDEGAKKWMVSHVTPSDINNRWVVSTGQDIVIDDMVKRTVNEQLTGTYNIILRHDGELLAHPTLMEQIRKAGGNLNAVKLHDAALTNIVDAAVNSKGSPAIVETSDAQYFLGVTRIEGPNWIFVTVYPKSLLQRLAFDNASFVLGLGAVSLLLELLLIRLVLRRQVIAPLESLLGATERVRGGDWNIRINWPHQDEIGRLASSFTAMAQSLGERDRQLQRSAQDLATQVELVLANEARLQAISAAIPDAIYVLDREGNIMEAFGNQALFAMNNRRSNNVVEALPQDISREILLVVGRCLDTGDTQIYEYPLMLQGQLYWFEGRTARLPQHTAQNAVVWLARDVSARKLAEIELRQARDYLVEQVALQTADLVAAKEKADAANLAKTQFLSNMSHELRTPMHAILSFARLGLDKAEQATPDKLKRYFSNIADSGERMLALVNDLLDVTRLESGKMAFSLTEQPLKPLIESIMVELDELAKRQALQVVLQTDGTEPVFGFDRLRIGQVIRNLLSNAIKFSREHEQVLIELTTCDAPMPRAIVRVMDRGIGIPPDELEAIFDKFVQSSRTSRESGGSGLGLAISREIIRGHGGDIFAELREGGGSILTFWLPLAPSTNQPDDEN</sequence>
<dbReference type="Gene3D" id="3.30.450.20">
    <property type="entry name" value="PAS domain"/>
    <property type="match status" value="3"/>
</dbReference>
<dbReference type="SUPFAM" id="SSF47384">
    <property type="entry name" value="Homodimeric domain of signal transducing histidine kinase"/>
    <property type="match status" value="1"/>
</dbReference>
<dbReference type="PANTHER" id="PTHR43711">
    <property type="entry name" value="TWO-COMPONENT HISTIDINE KINASE"/>
    <property type="match status" value="1"/>
</dbReference>
<keyword evidence="6" id="KW-0418">Kinase</keyword>
<dbReference type="PANTHER" id="PTHR43711:SF1">
    <property type="entry name" value="HISTIDINE KINASE 1"/>
    <property type="match status" value="1"/>
</dbReference>
<feature type="domain" description="Histidine kinase" evidence="9">
    <location>
        <begin position="571"/>
        <end position="792"/>
    </location>
</feature>
<dbReference type="InterPro" id="IPR005467">
    <property type="entry name" value="His_kinase_dom"/>
</dbReference>
<dbReference type="NCBIfam" id="TIGR00229">
    <property type="entry name" value="sensory_box"/>
    <property type="match status" value="1"/>
</dbReference>
<evidence type="ECO:0000256" key="3">
    <source>
        <dbReference type="ARBA" id="ARBA00012438"/>
    </source>
</evidence>
<dbReference type="Pfam" id="PF00512">
    <property type="entry name" value="HisKA"/>
    <property type="match status" value="1"/>
</dbReference>
<dbReference type="PRINTS" id="PR00344">
    <property type="entry name" value="BCTRLSENSOR"/>
</dbReference>
<evidence type="ECO:0000256" key="7">
    <source>
        <dbReference type="ARBA" id="ARBA00023012"/>
    </source>
</evidence>
<dbReference type="EC" id="2.7.13.3" evidence="3"/>
<evidence type="ECO:0000259" key="9">
    <source>
        <dbReference type="PROSITE" id="PS50109"/>
    </source>
</evidence>
<comment type="subcellular location">
    <subcellularLocation>
        <location evidence="2">Cell inner membrane</location>
        <topology evidence="2">Multi-pass membrane protein</topology>
    </subcellularLocation>
</comment>
<evidence type="ECO:0000313" key="12">
    <source>
        <dbReference type="Proteomes" id="UP000575898"/>
    </source>
</evidence>
<dbReference type="InterPro" id="IPR050736">
    <property type="entry name" value="Sensor_HK_Regulatory"/>
</dbReference>
<dbReference type="PROSITE" id="PS50109">
    <property type="entry name" value="HIS_KIN"/>
    <property type="match status" value="1"/>
</dbReference>
<dbReference type="Gene3D" id="3.30.565.10">
    <property type="entry name" value="Histidine kinase-like ATPase, C-terminal domain"/>
    <property type="match status" value="1"/>
</dbReference>
<feature type="domain" description="HAMP" evidence="10">
    <location>
        <begin position="344"/>
        <end position="396"/>
    </location>
</feature>
<dbReference type="SMART" id="SM00387">
    <property type="entry name" value="HATPase_c"/>
    <property type="match status" value="1"/>
</dbReference>
<name>A0A840MK51_9PROT</name>
<dbReference type="Pfam" id="PF02518">
    <property type="entry name" value="HATPase_c"/>
    <property type="match status" value="1"/>
</dbReference>
<dbReference type="SMART" id="SM00304">
    <property type="entry name" value="HAMP"/>
    <property type="match status" value="1"/>
</dbReference>
<accession>A0A840MK51</accession>
<keyword evidence="4" id="KW-0597">Phosphoprotein</keyword>
<dbReference type="Gene3D" id="6.10.340.10">
    <property type="match status" value="1"/>
</dbReference>
<dbReference type="CDD" id="cd00082">
    <property type="entry name" value="HisKA"/>
    <property type="match status" value="1"/>
</dbReference>
<keyword evidence="7" id="KW-0902">Two-component regulatory system</keyword>
<evidence type="ECO:0000256" key="2">
    <source>
        <dbReference type="ARBA" id="ARBA00004429"/>
    </source>
</evidence>
<evidence type="ECO:0000259" key="10">
    <source>
        <dbReference type="PROSITE" id="PS50885"/>
    </source>
</evidence>
<dbReference type="Proteomes" id="UP000575898">
    <property type="component" value="Unassembled WGS sequence"/>
</dbReference>
<comment type="caution">
    <text evidence="11">The sequence shown here is derived from an EMBL/GenBank/DDBJ whole genome shotgun (WGS) entry which is preliminary data.</text>
</comment>
<keyword evidence="12" id="KW-1185">Reference proteome</keyword>
<dbReference type="EMBL" id="JACHHY010000002">
    <property type="protein sequence ID" value="MBB5017082.1"/>
    <property type="molecule type" value="Genomic_DNA"/>
</dbReference>
<dbReference type="CDD" id="cd06225">
    <property type="entry name" value="HAMP"/>
    <property type="match status" value="1"/>
</dbReference>
<dbReference type="SUPFAM" id="SSF55874">
    <property type="entry name" value="ATPase domain of HSP90 chaperone/DNA topoisomerase II/histidine kinase"/>
    <property type="match status" value="1"/>
</dbReference>
<dbReference type="AlphaFoldDB" id="A0A840MK51"/>
<dbReference type="SUPFAM" id="SSF55785">
    <property type="entry name" value="PYP-like sensor domain (PAS domain)"/>
    <property type="match status" value="1"/>
</dbReference>
<keyword evidence="8" id="KW-0472">Membrane</keyword>
<dbReference type="InterPro" id="IPR003660">
    <property type="entry name" value="HAMP_dom"/>
</dbReference>
<dbReference type="Gene3D" id="1.10.287.130">
    <property type="match status" value="1"/>
</dbReference>
<dbReference type="FunFam" id="1.10.287.130:FF:000001">
    <property type="entry name" value="Two-component sensor histidine kinase"/>
    <property type="match status" value="1"/>
</dbReference>
<evidence type="ECO:0000256" key="5">
    <source>
        <dbReference type="ARBA" id="ARBA00022679"/>
    </source>
</evidence>
<dbReference type="FunFam" id="3.30.565.10:FF:000006">
    <property type="entry name" value="Sensor histidine kinase WalK"/>
    <property type="match status" value="1"/>
</dbReference>
<dbReference type="SUPFAM" id="SSF158472">
    <property type="entry name" value="HAMP domain-like"/>
    <property type="match status" value="1"/>
</dbReference>
<dbReference type="InterPro" id="IPR036890">
    <property type="entry name" value="HATPase_C_sf"/>
</dbReference>
<evidence type="ECO:0000256" key="1">
    <source>
        <dbReference type="ARBA" id="ARBA00000085"/>
    </source>
</evidence>
<dbReference type="InterPro" id="IPR036097">
    <property type="entry name" value="HisK_dim/P_sf"/>
</dbReference>
<dbReference type="GO" id="GO:0000155">
    <property type="term" value="F:phosphorelay sensor kinase activity"/>
    <property type="evidence" value="ECO:0007669"/>
    <property type="project" value="InterPro"/>
</dbReference>
<protein>
    <recommendedName>
        <fullName evidence="3">histidine kinase</fullName>
        <ecNumber evidence="3">2.7.13.3</ecNumber>
    </recommendedName>
</protein>
<evidence type="ECO:0000256" key="6">
    <source>
        <dbReference type="ARBA" id="ARBA00022777"/>
    </source>
</evidence>
<keyword evidence="5" id="KW-0808">Transferase</keyword>
<dbReference type="CDD" id="cd00075">
    <property type="entry name" value="HATPase"/>
    <property type="match status" value="1"/>
</dbReference>
<dbReference type="InterPro" id="IPR000014">
    <property type="entry name" value="PAS"/>
</dbReference>
<proteinExistence type="predicted"/>
<reference evidence="11 12" key="1">
    <citation type="submission" date="2020-08" db="EMBL/GenBank/DDBJ databases">
        <title>Genomic Encyclopedia of Type Strains, Phase IV (KMG-IV): sequencing the most valuable type-strain genomes for metagenomic binning, comparative biology and taxonomic classification.</title>
        <authorList>
            <person name="Goeker M."/>
        </authorList>
    </citation>
    <scope>NUCLEOTIDE SEQUENCE [LARGE SCALE GENOMIC DNA]</scope>
    <source>
        <strain evidence="11 12">DSM 27165</strain>
    </source>
</reference>